<feature type="compositionally biased region" description="Polar residues" evidence="4">
    <location>
        <begin position="653"/>
        <end position="668"/>
    </location>
</feature>
<dbReference type="InterPro" id="IPR055079">
    <property type="entry name" value="POP1_C"/>
</dbReference>
<evidence type="ECO:0000256" key="1">
    <source>
        <dbReference type="ARBA" id="ARBA00004123"/>
    </source>
</evidence>
<dbReference type="PANTHER" id="PTHR22731:SF3">
    <property type="entry name" value="RIBONUCLEASES P_MRP PROTEIN SUBUNIT POP1"/>
    <property type="match status" value="1"/>
</dbReference>
<organism evidence="8 9">
    <name type="scientific">Acropora cervicornis</name>
    <name type="common">Staghorn coral</name>
    <dbReference type="NCBI Taxonomy" id="6130"/>
    <lineage>
        <taxon>Eukaryota</taxon>
        <taxon>Metazoa</taxon>
        <taxon>Cnidaria</taxon>
        <taxon>Anthozoa</taxon>
        <taxon>Hexacorallia</taxon>
        <taxon>Scleractinia</taxon>
        <taxon>Astrocoeniina</taxon>
        <taxon>Acroporidae</taxon>
        <taxon>Acropora</taxon>
    </lineage>
</organism>
<evidence type="ECO:0000259" key="7">
    <source>
        <dbReference type="Pfam" id="PF22770"/>
    </source>
</evidence>
<dbReference type="AlphaFoldDB" id="A0AAD9V1Z1"/>
<dbReference type="InterPro" id="IPR009723">
    <property type="entry name" value="Pop1_N"/>
</dbReference>
<dbReference type="GO" id="GO:0001682">
    <property type="term" value="P:tRNA 5'-leader removal"/>
    <property type="evidence" value="ECO:0007669"/>
    <property type="project" value="InterPro"/>
</dbReference>
<reference evidence="8" key="2">
    <citation type="journal article" date="2023" name="Science">
        <title>Genomic signatures of disease resistance in endangered staghorn corals.</title>
        <authorList>
            <person name="Vollmer S.V."/>
            <person name="Selwyn J.D."/>
            <person name="Despard B.A."/>
            <person name="Roesel C.L."/>
        </authorList>
    </citation>
    <scope>NUCLEOTIDE SEQUENCE</scope>
    <source>
        <strain evidence="8">K2</strain>
    </source>
</reference>
<comment type="caution">
    <text evidence="8">The sequence shown here is derived from an EMBL/GenBank/DDBJ whole genome shotgun (WGS) entry which is preliminary data.</text>
</comment>
<dbReference type="Pfam" id="PF22770">
    <property type="entry name" value="POP1_C"/>
    <property type="match status" value="1"/>
</dbReference>
<evidence type="ECO:0000313" key="8">
    <source>
        <dbReference type="EMBL" id="KAK2558167.1"/>
    </source>
</evidence>
<dbReference type="Pfam" id="PF06978">
    <property type="entry name" value="POP1_N"/>
    <property type="match status" value="2"/>
</dbReference>
<evidence type="ECO:0000259" key="6">
    <source>
        <dbReference type="Pfam" id="PF08170"/>
    </source>
</evidence>
<keyword evidence="3" id="KW-0539">Nucleus</keyword>
<reference evidence="8" key="1">
    <citation type="journal article" date="2023" name="G3 (Bethesda)">
        <title>Whole genome assembly and annotation of the endangered Caribbean coral Acropora cervicornis.</title>
        <authorList>
            <person name="Selwyn J.D."/>
            <person name="Vollmer S.V."/>
        </authorList>
    </citation>
    <scope>NUCLEOTIDE SEQUENCE</scope>
    <source>
        <strain evidence="8">K2</strain>
    </source>
</reference>
<dbReference type="GO" id="GO:0000172">
    <property type="term" value="C:ribonuclease MRP complex"/>
    <property type="evidence" value="ECO:0007669"/>
    <property type="project" value="InterPro"/>
</dbReference>
<proteinExistence type="predicted"/>
<dbReference type="SUPFAM" id="SSF103025">
    <property type="entry name" value="Folate-binding domain"/>
    <property type="match status" value="2"/>
</dbReference>
<protein>
    <submittedName>
        <fullName evidence="8">Ribonucleases P/MRP protein subunit POP1</fullName>
    </submittedName>
</protein>
<dbReference type="InterPro" id="IPR012590">
    <property type="entry name" value="POPLD_dom"/>
</dbReference>
<name>A0AAD9V1Z1_ACRCE</name>
<feature type="region of interest" description="Disordered" evidence="4">
    <location>
        <begin position="636"/>
        <end position="668"/>
    </location>
</feature>
<dbReference type="EMBL" id="JARQWQ010000045">
    <property type="protein sequence ID" value="KAK2558167.1"/>
    <property type="molecule type" value="Genomic_DNA"/>
</dbReference>
<feature type="compositionally biased region" description="Basic and acidic residues" evidence="4">
    <location>
        <begin position="391"/>
        <end position="400"/>
    </location>
</feature>
<feature type="domain" description="POP1 C-terminal" evidence="7">
    <location>
        <begin position="787"/>
        <end position="858"/>
    </location>
</feature>
<dbReference type="GO" id="GO:0005655">
    <property type="term" value="C:nucleolar ribonuclease P complex"/>
    <property type="evidence" value="ECO:0007669"/>
    <property type="project" value="InterPro"/>
</dbReference>
<dbReference type="InterPro" id="IPR039182">
    <property type="entry name" value="Pop1"/>
</dbReference>
<evidence type="ECO:0000256" key="3">
    <source>
        <dbReference type="ARBA" id="ARBA00023242"/>
    </source>
</evidence>
<feature type="compositionally biased region" description="Polar residues" evidence="4">
    <location>
        <begin position="264"/>
        <end position="275"/>
    </location>
</feature>
<feature type="domain" description="Pop1 N-terminal" evidence="5">
    <location>
        <begin position="122"/>
        <end position="188"/>
    </location>
</feature>
<evidence type="ECO:0000256" key="4">
    <source>
        <dbReference type="SAM" id="MobiDB-lite"/>
    </source>
</evidence>
<dbReference type="Proteomes" id="UP001249851">
    <property type="component" value="Unassembled WGS sequence"/>
</dbReference>
<dbReference type="Pfam" id="PF08170">
    <property type="entry name" value="POPLD"/>
    <property type="match status" value="1"/>
</dbReference>
<dbReference type="PANTHER" id="PTHR22731">
    <property type="entry name" value="RIBONUCLEASES P/MRP PROTEIN SUBUNIT POP1"/>
    <property type="match status" value="1"/>
</dbReference>
<keyword evidence="9" id="KW-1185">Reference proteome</keyword>
<evidence type="ECO:0000259" key="5">
    <source>
        <dbReference type="Pfam" id="PF06978"/>
    </source>
</evidence>
<feature type="compositionally biased region" description="Polar residues" evidence="4">
    <location>
        <begin position="1"/>
        <end position="10"/>
    </location>
</feature>
<feature type="region of interest" description="Disordered" evidence="4">
    <location>
        <begin position="1"/>
        <end position="27"/>
    </location>
</feature>
<feature type="region of interest" description="Disordered" evidence="4">
    <location>
        <begin position="253"/>
        <end position="279"/>
    </location>
</feature>
<accession>A0AAD9V1Z1</accession>
<feature type="domain" description="POPLD" evidence="6">
    <location>
        <begin position="536"/>
        <end position="627"/>
    </location>
</feature>
<sequence>MASGDSSRNVADSKACRKRKRPCIPGFTSSVKSTPSIFSQAPRGINVAEFAEARALEISNMVEALKAADRSSGKRLFQTLPRHMRRRSVSFNLKRMPVRLRYRASLEKKSRRTRRKPRNLLEEYNRRQRKHVWLETHIWHAKRMKMVDAWGYRLADHPTDKGFRACYRAMKNHCFLQDISYYGCIEVCGAQGKIIQAMNHLTNQDAGLTVGAKCYLNGTRQGHVVLYQPGQYPHGALAPVSFLWRQQKTTETCTSTDTEREQQNVDNCSATTKPNQEIGKGGENSQLWVWAHPAGFQLVFDAIAEACSHVGKTSVTRDCKLIVASKSDAVDKADVSECHGEGNLQNPTAGGIEQVELSVASRRFDLVRFRLTGPQSHALLASTFTVSAKVDPSDKVNEKSSKRRRGNKDKSKPSSSNWWCNDKVGAANALWENLRQVSSPSVLPQKEISHLDVPEMMTTQESFEDILTNWPTDVAGSLVWDEQVRRKVKETKITEHELNRKRSELLLPGSRLTLSENETSHIPLLLVQQPGCLGNGWDIIMPSGWAMSFWVALVYRGARTGGLQEAQTIALEQGVPFFPNDFPDTPAGEEYLAKIKKDGAAEYKKRPPAKRPNYSKLGNEFPFSPPWKLLVEEWSSTEPESSKKRKNMKQRTEANTTSHSPSANVVENESSQVAGPVVSSQALCVLRSLSNLTILRNCATRYQQKGGGKQLKMNDKLKSDDAELTSVVKSNPNTLVFVFLRMVGRSVPEPNSVVAIPSDEDSSAFEASNTFAGPVEPRHTCSNAKSRKTLRNSCTREIMGFVSSGHYSLSRGYGVGVAFCTLPGLVKLLSCSRSKAGPVVLVRSPGTQQYRFAFLSIL</sequence>
<feature type="domain" description="Pop1 N-terminal" evidence="5">
    <location>
        <begin position="50"/>
        <end position="114"/>
    </location>
</feature>
<evidence type="ECO:0000313" key="9">
    <source>
        <dbReference type="Proteomes" id="UP001249851"/>
    </source>
</evidence>
<comment type="subcellular location">
    <subcellularLocation>
        <location evidence="1">Nucleus</location>
    </subcellularLocation>
</comment>
<evidence type="ECO:0000256" key="2">
    <source>
        <dbReference type="ARBA" id="ARBA00022694"/>
    </source>
</evidence>
<keyword evidence="2" id="KW-0819">tRNA processing</keyword>
<feature type="region of interest" description="Disordered" evidence="4">
    <location>
        <begin position="391"/>
        <end position="418"/>
    </location>
</feature>
<gene>
    <name evidence="8" type="ORF">P5673_019280</name>
</gene>